<dbReference type="RefSeq" id="WP_099201302.1">
    <property type="nucleotide sequence ID" value="NZ_JBIRXA010000003.1"/>
</dbReference>
<dbReference type="EMBL" id="NHZO01000154">
    <property type="protein sequence ID" value="PHQ49355.1"/>
    <property type="molecule type" value="Genomic_DNA"/>
</dbReference>
<evidence type="ECO:0000259" key="2">
    <source>
        <dbReference type="Pfam" id="PF11350"/>
    </source>
</evidence>
<evidence type="ECO:0000256" key="1">
    <source>
        <dbReference type="SAM" id="MobiDB-lite"/>
    </source>
</evidence>
<name>A0A2G1XDS5_STRCJ</name>
<evidence type="ECO:0000313" key="4">
    <source>
        <dbReference type="Proteomes" id="UP000222531"/>
    </source>
</evidence>
<feature type="region of interest" description="Disordered" evidence="1">
    <location>
        <begin position="1"/>
        <end position="62"/>
    </location>
</feature>
<sequence>MGKHSARADRARTGSAAAPGTGRRRAPEGTGRPAVPHDHEAAPPVPGPGPGRRRGVSSEREAADLAADFDALFTAGLGAAGHPQAGFGQDHGSAAGPGENPAAEPPARPSARAGHPEQQRDAAAGWGVIGAQRAQRGQGQPAARQPAGPTHFTTGFTPSGSPGPRDGGTGTRGRVPEPRRAPGHTPSGNGRGPRGSGRAVARTVTGVAAAMVTTVLAVVIAGQVHKGAGDRTEASAADLRRSDPDAASRSDSRPTPNGGAAVPATYEQKMAKKYPLDATAGASGEFMPVPGGDKAPGSGEVMRYRVDVEKGLPLDGELFATAVHRTLNDDRSWGHGGKRAFERVSSGDADFVVTLASPRATAAWCAKSGLDTTEDNVSCDSAATDRVMINAYRWAQGSQTFGDEMQAYRQMLINHEVGHRLGHDHESCSADGALAPVMMQQTKFLTTDGKTCRPNPWPYPEPGSVSAS</sequence>
<dbReference type="InterPro" id="IPR022603">
    <property type="entry name" value="DUF3152"/>
</dbReference>
<accession>A0A2G1XDS5</accession>
<feature type="compositionally biased region" description="Basic and acidic residues" evidence="1">
    <location>
        <begin position="227"/>
        <end position="252"/>
    </location>
</feature>
<dbReference type="AlphaFoldDB" id="A0A2G1XDS5"/>
<dbReference type="Pfam" id="PF11350">
    <property type="entry name" value="DUF3152"/>
    <property type="match status" value="1"/>
</dbReference>
<feature type="region of interest" description="Disordered" evidence="1">
    <location>
        <begin position="448"/>
        <end position="468"/>
    </location>
</feature>
<organism evidence="3 4">
    <name type="scientific">Streptomyces cinnamoneus</name>
    <name type="common">Streptoverticillium cinnamoneum</name>
    <dbReference type="NCBI Taxonomy" id="53446"/>
    <lineage>
        <taxon>Bacteria</taxon>
        <taxon>Bacillati</taxon>
        <taxon>Actinomycetota</taxon>
        <taxon>Actinomycetes</taxon>
        <taxon>Kitasatosporales</taxon>
        <taxon>Streptomycetaceae</taxon>
        <taxon>Streptomyces</taxon>
        <taxon>Streptomyces cinnamoneus group</taxon>
    </lineage>
</organism>
<proteinExistence type="predicted"/>
<feature type="compositionally biased region" description="Low complexity" evidence="1">
    <location>
        <begin position="92"/>
        <end position="102"/>
    </location>
</feature>
<evidence type="ECO:0000313" key="3">
    <source>
        <dbReference type="EMBL" id="PHQ49355.1"/>
    </source>
</evidence>
<feature type="compositionally biased region" description="Basic and acidic residues" evidence="1">
    <location>
        <begin position="1"/>
        <end position="12"/>
    </location>
</feature>
<protein>
    <recommendedName>
        <fullName evidence="2">DUF3152 domain-containing protein</fullName>
    </recommendedName>
</protein>
<feature type="compositionally biased region" description="Low complexity" evidence="1">
    <location>
        <begin position="130"/>
        <end position="149"/>
    </location>
</feature>
<dbReference type="OrthoDB" id="9779865at2"/>
<feature type="region of interest" description="Disordered" evidence="1">
    <location>
        <begin position="225"/>
        <end position="263"/>
    </location>
</feature>
<reference evidence="3 4" key="1">
    <citation type="journal article" date="2017" name="Biochemistry">
        <title>Identification of the Biosynthetic Pathway for the Antibiotic Bicyclomycin.</title>
        <authorList>
            <person name="Patteson J."/>
            <person name="Cai W."/>
            <person name="Johnson R.A."/>
            <person name="Santa Maria K."/>
            <person name="Li B."/>
        </authorList>
    </citation>
    <scope>NUCLEOTIDE SEQUENCE [LARGE SCALE GENOMIC DNA]</scope>
    <source>
        <strain evidence="3 4">ATCC 21532</strain>
    </source>
</reference>
<dbReference type="Proteomes" id="UP000222531">
    <property type="component" value="Unassembled WGS sequence"/>
</dbReference>
<comment type="caution">
    <text evidence="3">The sequence shown here is derived from an EMBL/GenBank/DDBJ whole genome shotgun (WGS) entry which is preliminary data.</text>
</comment>
<keyword evidence="4" id="KW-1185">Reference proteome</keyword>
<feature type="domain" description="DUF3152" evidence="2">
    <location>
        <begin position="278"/>
        <end position="460"/>
    </location>
</feature>
<dbReference type="SUPFAM" id="SSF55486">
    <property type="entry name" value="Metalloproteases ('zincins'), catalytic domain"/>
    <property type="match status" value="1"/>
</dbReference>
<gene>
    <name evidence="3" type="ORF">BLA24_25225</name>
</gene>
<feature type="region of interest" description="Disordered" evidence="1">
    <location>
        <begin position="78"/>
        <end position="199"/>
    </location>
</feature>